<sequence>MLNVSIPELTHNYEELTDSFVQSLLPISFFFNQKRRNREGLGNSSRSTEGDLTRVLLVNINFRNGNPKEKLLALNSSETAEASLLDEGRDLRVVQDSASNGGEPVLFFLLLLEPNETGGPIVADLKNIV</sequence>
<gene>
    <name evidence="1" type="ORF">Csa_6G523365</name>
</gene>
<protein>
    <submittedName>
        <fullName evidence="1">Uncharacterized protein</fullName>
    </submittedName>
</protein>
<reference evidence="1 2" key="2">
    <citation type="journal article" date="2009" name="PLoS ONE">
        <title>An integrated genetic and cytogenetic map of the cucumber genome.</title>
        <authorList>
            <person name="Ren Y."/>
            <person name="Zhang Z."/>
            <person name="Liu J."/>
            <person name="Staub J.E."/>
            <person name="Han Y."/>
            <person name="Cheng Z."/>
            <person name="Li X."/>
            <person name="Lu J."/>
            <person name="Miao H."/>
            <person name="Kang H."/>
            <person name="Xie B."/>
            <person name="Gu X."/>
            <person name="Wang X."/>
            <person name="Du Y."/>
            <person name="Jin W."/>
            <person name="Huang S."/>
        </authorList>
    </citation>
    <scope>NUCLEOTIDE SEQUENCE [LARGE SCALE GENOMIC DNA]</scope>
    <source>
        <strain evidence="2">cv. 9930</strain>
    </source>
</reference>
<reference evidence="1 2" key="3">
    <citation type="journal article" date="2010" name="BMC Genomics">
        <title>Transcriptome sequencing and comparative analysis of cucumber flowers with different sex types.</title>
        <authorList>
            <person name="Guo S."/>
            <person name="Zheng Y."/>
            <person name="Joung J.G."/>
            <person name="Liu S."/>
            <person name="Zhang Z."/>
            <person name="Crasta O.R."/>
            <person name="Sobral B.W."/>
            <person name="Xu Y."/>
            <person name="Huang S."/>
            <person name="Fei Z."/>
        </authorList>
    </citation>
    <scope>NUCLEOTIDE SEQUENCE [LARGE SCALE GENOMIC DNA]</scope>
    <source>
        <strain evidence="2">cv. 9930</strain>
    </source>
</reference>
<evidence type="ECO:0000313" key="1">
    <source>
        <dbReference type="EMBL" id="KGN49394.1"/>
    </source>
</evidence>
<name>A0A0A0KKM9_CUCSA</name>
<accession>A0A0A0KKM9</accession>
<proteinExistence type="predicted"/>
<dbReference type="Gramene" id="KGN49394">
    <property type="protein sequence ID" value="KGN49394"/>
    <property type="gene ID" value="Csa_6G523365"/>
</dbReference>
<keyword evidence="2" id="KW-1185">Reference proteome</keyword>
<evidence type="ECO:0000313" key="2">
    <source>
        <dbReference type="Proteomes" id="UP000029981"/>
    </source>
</evidence>
<dbReference type="EMBL" id="CM002927">
    <property type="protein sequence ID" value="KGN49394.1"/>
    <property type="molecule type" value="Genomic_DNA"/>
</dbReference>
<dbReference type="Proteomes" id="UP000029981">
    <property type="component" value="Chromosome 6"/>
</dbReference>
<reference evidence="1 2" key="1">
    <citation type="journal article" date="2009" name="Nat. Genet.">
        <title>The genome of the cucumber, Cucumis sativus L.</title>
        <authorList>
            <person name="Huang S."/>
            <person name="Li R."/>
            <person name="Zhang Z."/>
            <person name="Li L."/>
            <person name="Gu X."/>
            <person name="Fan W."/>
            <person name="Lucas W.J."/>
            <person name="Wang X."/>
            <person name="Xie B."/>
            <person name="Ni P."/>
            <person name="Ren Y."/>
            <person name="Zhu H."/>
            <person name="Li J."/>
            <person name="Lin K."/>
            <person name="Jin W."/>
            <person name="Fei Z."/>
            <person name="Li G."/>
            <person name="Staub J."/>
            <person name="Kilian A."/>
            <person name="van der Vossen E.A."/>
            <person name="Wu Y."/>
            <person name="Guo J."/>
            <person name="He J."/>
            <person name="Jia Z."/>
            <person name="Ren Y."/>
            <person name="Tian G."/>
            <person name="Lu Y."/>
            <person name="Ruan J."/>
            <person name="Qian W."/>
            <person name="Wang M."/>
            <person name="Huang Q."/>
            <person name="Li B."/>
            <person name="Xuan Z."/>
            <person name="Cao J."/>
            <person name="Asan"/>
            <person name="Wu Z."/>
            <person name="Zhang J."/>
            <person name="Cai Q."/>
            <person name="Bai Y."/>
            <person name="Zhao B."/>
            <person name="Han Y."/>
            <person name="Li Y."/>
            <person name="Li X."/>
            <person name="Wang S."/>
            <person name="Shi Q."/>
            <person name="Liu S."/>
            <person name="Cho W.K."/>
            <person name="Kim J.Y."/>
            <person name="Xu Y."/>
            <person name="Heller-Uszynska K."/>
            <person name="Miao H."/>
            <person name="Cheng Z."/>
            <person name="Zhang S."/>
            <person name="Wu J."/>
            <person name="Yang Y."/>
            <person name="Kang H."/>
            <person name="Li M."/>
            <person name="Liang H."/>
            <person name="Ren X."/>
            <person name="Shi Z."/>
            <person name="Wen M."/>
            <person name="Jian M."/>
            <person name="Yang H."/>
            <person name="Zhang G."/>
            <person name="Yang Z."/>
            <person name="Chen R."/>
            <person name="Liu S."/>
            <person name="Li J."/>
            <person name="Ma L."/>
            <person name="Liu H."/>
            <person name="Zhou Y."/>
            <person name="Zhao J."/>
            <person name="Fang X."/>
            <person name="Li G."/>
            <person name="Fang L."/>
            <person name="Li Y."/>
            <person name="Liu D."/>
            <person name="Zheng H."/>
            <person name="Zhang Y."/>
            <person name="Qin N."/>
            <person name="Li Z."/>
            <person name="Yang G."/>
            <person name="Yang S."/>
            <person name="Bolund L."/>
            <person name="Kristiansen K."/>
            <person name="Zheng H."/>
            <person name="Li S."/>
            <person name="Zhang X."/>
            <person name="Yang H."/>
            <person name="Wang J."/>
            <person name="Sun R."/>
            <person name="Zhang B."/>
            <person name="Jiang S."/>
            <person name="Wang J."/>
            <person name="Du Y."/>
            <person name="Li S."/>
        </authorList>
    </citation>
    <scope>NUCLEOTIDE SEQUENCE [LARGE SCALE GENOMIC DNA]</scope>
    <source>
        <strain evidence="2">cv. 9930</strain>
    </source>
</reference>
<organism evidence="1 2">
    <name type="scientific">Cucumis sativus</name>
    <name type="common">Cucumber</name>
    <dbReference type="NCBI Taxonomy" id="3659"/>
    <lineage>
        <taxon>Eukaryota</taxon>
        <taxon>Viridiplantae</taxon>
        <taxon>Streptophyta</taxon>
        <taxon>Embryophyta</taxon>
        <taxon>Tracheophyta</taxon>
        <taxon>Spermatophyta</taxon>
        <taxon>Magnoliopsida</taxon>
        <taxon>eudicotyledons</taxon>
        <taxon>Gunneridae</taxon>
        <taxon>Pentapetalae</taxon>
        <taxon>rosids</taxon>
        <taxon>fabids</taxon>
        <taxon>Cucurbitales</taxon>
        <taxon>Cucurbitaceae</taxon>
        <taxon>Benincaseae</taxon>
        <taxon>Cucumis</taxon>
    </lineage>
</organism>
<dbReference type="AlphaFoldDB" id="A0A0A0KKM9"/>
<reference evidence="1 2" key="4">
    <citation type="journal article" date="2011" name="BMC Genomics">
        <title>RNA-Seq improves annotation of protein-coding genes in the cucumber genome.</title>
        <authorList>
            <person name="Li Z."/>
            <person name="Zhang Z."/>
            <person name="Yan P."/>
            <person name="Huang S."/>
            <person name="Fei Z."/>
            <person name="Lin K."/>
        </authorList>
    </citation>
    <scope>NUCLEOTIDE SEQUENCE [LARGE SCALE GENOMIC DNA]</scope>
    <source>
        <strain evidence="2">cv. 9930</strain>
    </source>
</reference>